<evidence type="ECO:0000256" key="2">
    <source>
        <dbReference type="ARBA" id="ARBA00022643"/>
    </source>
</evidence>
<keyword evidence="1" id="KW-0285">Flavoprotein</keyword>
<dbReference type="Proteomes" id="UP000295560">
    <property type="component" value="Unassembled WGS sequence"/>
</dbReference>
<dbReference type="OrthoDB" id="4288123at2"/>
<evidence type="ECO:0000313" key="6">
    <source>
        <dbReference type="EMBL" id="TCK25825.1"/>
    </source>
</evidence>
<dbReference type="RefSeq" id="WP_132422326.1">
    <property type="nucleotide sequence ID" value="NZ_SMFZ01000001.1"/>
</dbReference>
<evidence type="ECO:0000259" key="5">
    <source>
        <dbReference type="Pfam" id="PF00296"/>
    </source>
</evidence>
<dbReference type="PANTHER" id="PTHR42847">
    <property type="entry name" value="ALKANESULFONATE MONOOXYGENASE"/>
    <property type="match status" value="1"/>
</dbReference>
<sequence>MTHTLDTTRRTRIGLALLGREPVPEMAEQARRAAGIGVDVVLLPDHIGLTAPLVPLAAVAAAAPAVRVGTLVLNTPLYTPAVLARDLAAVDSATGGRLEIGLGAGYGDADFTAAGLPVPTPAARVDRVAETATAVRRLLSGPDHLPRPVQSPPPIMIAGVGDRMLGVAARHADIAAFPSWGTHEHLADRVRFLRREAGDRIAEIELAFSFLHTGLDDPEDLSVMRFLVPDRSDDDLRRMAAYLPGPVDAAADRIRSLREELGITYVTFNLMPGVTWAGLEKLIAAVT</sequence>
<evidence type="ECO:0000256" key="4">
    <source>
        <dbReference type="ARBA" id="ARBA00023033"/>
    </source>
</evidence>
<dbReference type="EMBL" id="SMFZ01000001">
    <property type="protein sequence ID" value="TCK25825.1"/>
    <property type="molecule type" value="Genomic_DNA"/>
</dbReference>
<keyword evidence="7" id="KW-1185">Reference proteome</keyword>
<reference evidence="6 7" key="1">
    <citation type="submission" date="2019-03" db="EMBL/GenBank/DDBJ databases">
        <title>Sequencing the genomes of 1000 actinobacteria strains.</title>
        <authorList>
            <person name="Klenk H.-P."/>
        </authorList>
    </citation>
    <scope>NUCLEOTIDE SEQUENCE [LARGE SCALE GENOMIC DNA]</scope>
    <source>
        <strain evidence="6 7">DSM 44969</strain>
    </source>
</reference>
<gene>
    <name evidence="6" type="ORF">EV378_1651</name>
</gene>
<dbReference type="Pfam" id="PF00296">
    <property type="entry name" value="Bac_luciferase"/>
    <property type="match status" value="1"/>
</dbReference>
<name>A0A4R1HXI7_PSEEN</name>
<evidence type="ECO:0000256" key="1">
    <source>
        <dbReference type="ARBA" id="ARBA00022630"/>
    </source>
</evidence>
<evidence type="ECO:0000313" key="7">
    <source>
        <dbReference type="Proteomes" id="UP000295560"/>
    </source>
</evidence>
<dbReference type="SUPFAM" id="SSF51679">
    <property type="entry name" value="Bacterial luciferase-like"/>
    <property type="match status" value="1"/>
</dbReference>
<dbReference type="Gene3D" id="3.20.20.30">
    <property type="entry name" value="Luciferase-like domain"/>
    <property type="match status" value="1"/>
</dbReference>
<feature type="domain" description="Luciferase-like" evidence="5">
    <location>
        <begin position="19"/>
        <end position="213"/>
    </location>
</feature>
<keyword evidence="4" id="KW-0503">Monooxygenase</keyword>
<accession>A0A4R1HXI7</accession>
<keyword evidence="3" id="KW-0560">Oxidoreductase</keyword>
<dbReference type="NCBIfam" id="TIGR03621">
    <property type="entry name" value="F420_MSMEG_2516"/>
    <property type="match status" value="1"/>
</dbReference>
<protein>
    <submittedName>
        <fullName evidence="6">Putative F420-dependent oxidoreductase</fullName>
    </submittedName>
</protein>
<dbReference type="GO" id="GO:0008726">
    <property type="term" value="F:alkanesulfonate monooxygenase activity"/>
    <property type="evidence" value="ECO:0007669"/>
    <property type="project" value="TreeGrafter"/>
</dbReference>
<organism evidence="6 7">
    <name type="scientific">Pseudonocardia endophytica</name>
    <dbReference type="NCBI Taxonomy" id="401976"/>
    <lineage>
        <taxon>Bacteria</taxon>
        <taxon>Bacillati</taxon>
        <taxon>Actinomycetota</taxon>
        <taxon>Actinomycetes</taxon>
        <taxon>Pseudonocardiales</taxon>
        <taxon>Pseudonocardiaceae</taxon>
        <taxon>Pseudonocardia</taxon>
    </lineage>
</organism>
<dbReference type="InterPro" id="IPR011251">
    <property type="entry name" value="Luciferase-like_dom"/>
</dbReference>
<dbReference type="AlphaFoldDB" id="A0A4R1HXI7"/>
<dbReference type="InterPro" id="IPR036661">
    <property type="entry name" value="Luciferase-like_sf"/>
</dbReference>
<proteinExistence type="predicted"/>
<dbReference type="InterPro" id="IPR050172">
    <property type="entry name" value="SsuD_RutA_monooxygenase"/>
</dbReference>
<comment type="caution">
    <text evidence="6">The sequence shown here is derived from an EMBL/GenBank/DDBJ whole genome shotgun (WGS) entry which is preliminary data.</text>
</comment>
<dbReference type="PANTHER" id="PTHR42847:SF4">
    <property type="entry name" value="ALKANESULFONATE MONOOXYGENASE-RELATED"/>
    <property type="match status" value="1"/>
</dbReference>
<evidence type="ECO:0000256" key="3">
    <source>
        <dbReference type="ARBA" id="ARBA00023002"/>
    </source>
</evidence>
<keyword evidence="2" id="KW-0288">FMN</keyword>
<dbReference type="GO" id="GO:0046306">
    <property type="term" value="P:alkanesulfonate catabolic process"/>
    <property type="evidence" value="ECO:0007669"/>
    <property type="project" value="TreeGrafter"/>
</dbReference>
<dbReference type="InterPro" id="IPR019923">
    <property type="entry name" value="Lucif-like_OxRdtase_MSMEG_2516"/>
</dbReference>